<keyword evidence="3" id="KW-1185">Reference proteome</keyword>
<dbReference type="KEGG" id="acru:HHL28_16800"/>
<dbReference type="Proteomes" id="UP000501891">
    <property type="component" value="Chromosome"/>
</dbReference>
<evidence type="ECO:0000313" key="2">
    <source>
        <dbReference type="EMBL" id="QJE74502.1"/>
    </source>
</evidence>
<protein>
    <recommendedName>
        <fullName evidence="4">Antitoxin</fullName>
    </recommendedName>
</protein>
<gene>
    <name evidence="2" type="ORF">HHL28_16800</name>
</gene>
<reference evidence="2" key="1">
    <citation type="submission" date="2020-04" db="EMBL/GenBank/DDBJ databases">
        <title>A desert anoxygenic phototrophic bacterium fixes CO2 using RubisCO under aerobic conditions.</title>
        <authorList>
            <person name="Tang K."/>
        </authorList>
    </citation>
    <scope>NUCLEOTIDE SEQUENCE [LARGE SCALE GENOMIC DNA]</scope>
    <source>
        <strain evidence="2">MIMtkB3</strain>
    </source>
</reference>
<organism evidence="2 3">
    <name type="scientific">Aerophototrophica crusticola</name>
    <dbReference type="NCBI Taxonomy" id="1709002"/>
    <lineage>
        <taxon>Bacteria</taxon>
        <taxon>Pseudomonadati</taxon>
        <taxon>Pseudomonadota</taxon>
        <taxon>Alphaproteobacteria</taxon>
        <taxon>Rhodospirillales</taxon>
        <taxon>Rhodospirillaceae</taxon>
        <taxon>Aerophototrophica</taxon>
    </lineage>
</organism>
<evidence type="ECO:0000313" key="3">
    <source>
        <dbReference type="Proteomes" id="UP000501891"/>
    </source>
</evidence>
<evidence type="ECO:0000256" key="1">
    <source>
        <dbReference type="ARBA" id="ARBA00009981"/>
    </source>
</evidence>
<dbReference type="InterPro" id="IPR036165">
    <property type="entry name" value="YefM-like_sf"/>
</dbReference>
<evidence type="ECO:0008006" key="4">
    <source>
        <dbReference type="Google" id="ProtNLM"/>
    </source>
</evidence>
<name>A0A858RBG1_9PROT</name>
<dbReference type="AlphaFoldDB" id="A0A858RBG1"/>
<dbReference type="EMBL" id="CP051775">
    <property type="protein sequence ID" value="QJE74502.1"/>
    <property type="molecule type" value="Genomic_DNA"/>
</dbReference>
<proteinExistence type="inferred from homology"/>
<dbReference type="SUPFAM" id="SSF143120">
    <property type="entry name" value="YefM-like"/>
    <property type="match status" value="1"/>
</dbReference>
<accession>A0A858RBG1</accession>
<comment type="similarity">
    <text evidence="1">Belongs to the phD/YefM antitoxin family.</text>
</comment>
<sequence length="87" mass="9679">MKTVNVRDDDPTLSALLRDLDAGEEVVLARDGLPVARLVRLPRPMSRKGLYGFAKDQVTVPDSFFDPLPEEELRAWEDGPIFPGGDK</sequence>